<sequence length="265" mass="27620">MPSVKLEVPIFTPVLPSLPAATRLELSAPNSYPSGGLTPPLTPDLILALSAPRPPLRVMIRPRPAPAPASASSPDRDPDFIYTPDELSAMLASIRSFKEHLDPSRDGFVFGVLALPPPDDGSGSGSRGPRLALDTEANVRLIWEAAPFPCTFHRAFDDLLGAGVPVATAVDDVLACGFDGVLTSGGPGNAIDNLGVLADLLRAVDGRMDVLVGGGVRAANAERILGVLEGAERAWLHSSCLRAGGEEVDEGELRALADVIQGAAW</sequence>
<dbReference type="InterPro" id="IPR005627">
    <property type="entry name" value="CutC-like"/>
</dbReference>
<evidence type="ECO:0000256" key="3">
    <source>
        <dbReference type="SAM" id="MobiDB-lite"/>
    </source>
</evidence>
<dbReference type="GO" id="GO:0005507">
    <property type="term" value="F:copper ion binding"/>
    <property type="evidence" value="ECO:0007669"/>
    <property type="project" value="TreeGrafter"/>
</dbReference>
<dbReference type="PANTHER" id="PTHR12598:SF0">
    <property type="entry name" value="COPPER HOMEOSTASIS PROTEIN CUTC HOMOLOG"/>
    <property type="match status" value="1"/>
</dbReference>
<evidence type="ECO:0000256" key="1">
    <source>
        <dbReference type="ARBA" id="ARBA00007768"/>
    </source>
</evidence>
<organism evidence="4 5">
    <name type="scientific">Cephalotrichum gorgonifer</name>
    <dbReference type="NCBI Taxonomy" id="2041049"/>
    <lineage>
        <taxon>Eukaryota</taxon>
        <taxon>Fungi</taxon>
        <taxon>Dikarya</taxon>
        <taxon>Ascomycota</taxon>
        <taxon>Pezizomycotina</taxon>
        <taxon>Sordariomycetes</taxon>
        <taxon>Hypocreomycetidae</taxon>
        <taxon>Microascales</taxon>
        <taxon>Microascaceae</taxon>
        <taxon>Cephalotrichum</taxon>
    </lineage>
</organism>
<feature type="region of interest" description="Disordered" evidence="3">
    <location>
        <begin position="59"/>
        <end position="79"/>
    </location>
</feature>
<evidence type="ECO:0000256" key="2">
    <source>
        <dbReference type="ARBA" id="ARBA00019014"/>
    </source>
</evidence>
<dbReference type="Pfam" id="PF03932">
    <property type="entry name" value="CutC"/>
    <property type="match status" value="1"/>
</dbReference>
<evidence type="ECO:0000313" key="5">
    <source>
        <dbReference type="Proteomes" id="UP001187682"/>
    </source>
</evidence>
<dbReference type="SUPFAM" id="SSF110395">
    <property type="entry name" value="CutC-like"/>
    <property type="match status" value="1"/>
</dbReference>
<dbReference type="Gene3D" id="3.20.20.380">
    <property type="entry name" value="Copper homeostasis (CutC) domain"/>
    <property type="match status" value="1"/>
</dbReference>
<keyword evidence="5" id="KW-1185">Reference proteome</keyword>
<dbReference type="InterPro" id="IPR036822">
    <property type="entry name" value="CutC-like_dom_sf"/>
</dbReference>
<dbReference type="AlphaFoldDB" id="A0AAE8SS73"/>
<dbReference type="PANTHER" id="PTHR12598">
    <property type="entry name" value="COPPER HOMEOSTASIS PROTEIN CUTC"/>
    <property type="match status" value="1"/>
</dbReference>
<comment type="similarity">
    <text evidence="1">Belongs to the CutC family.</text>
</comment>
<proteinExistence type="inferred from homology"/>
<name>A0AAE8SS73_9PEZI</name>
<gene>
    <name evidence="4" type="ORF">DNG_02037</name>
</gene>
<evidence type="ECO:0000313" key="4">
    <source>
        <dbReference type="EMBL" id="SPN98998.1"/>
    </source>
</evidence>
<comment type="caution">
    <text evidence="4">The sequence shown here is derived from an EMBL/GenBank/DDBJ whole genome shotgun (WGS) entry which is preliminary data.</text>
</comment>
<dbReference type="Proteomes" id="UP001187682">
    <property type="component" value="Unassembled WGS sequence"/>
</dbReference>
<reference evidence="4" key="1">
    <citation type="submission" date="2018-03" db="EMBL/GenBank/DDBJ databases">
        <authorList>
            <person name="Guldener U."/>
        </authorList>
    </citation>
    <scope>NUCLEOTIDE SEQUENCE</scope>
</reference>
<protein>
    <recommendedName>
        <fullName evidence="2">Copper homeostasis protein cutC homolog</fullName>
    </recommendedName>
</protein>
<dbReference type="EMBL" id="ONZQ02000002">
    <property type="protein sequence ID" value="SPN98998.1"/>
    <property type="molecule type" value="Genomic_DNA"/>
</dbReference>
<accession>A0AAE8SS73</accession>